<protein>
    <submittedName>
        <fullName evidence="2">Uncharacterized protein</fullName>
    </submittedName>
</protein>
<evidence type="ECO:0000256" key="1">
    <source>
        <dbReference type="SAM" id="Phobius"/>
    </source>
</evidence>
<sequence>MYDFLQQSGDFRSLLMNSQAYNPLLQKLLAVVVAGGVFVLALMFSVVLFAVVLTVGAVAWGYLWWKSRAIRKQMRDNPPGGLVLEGEVIREVNPSRNDKPDNGV</sequence>
<keyword evidence="1" id="KW-1133">Transmembrane helix</keyword>
<keyword evidence="1" id="KW-0472">Membrane</keyword>
<dbReference type="AlphaFoldDB" id="A0A645GH11"/>
<evidence type="ECO:0000313" key="2">
    <source>
        <dbReference type="EMBL" id="MPN25430.1"/>
    </source>
</evidence>
<proteinExistence type="predicted"/>
<name>A0A645GH11_9ZZZZ</name>
<reference evidence="2" key="1">
    <citation type="submission" date="2019-08" db="EMBL/GenBank/DDBJ databases">
        <authorList>
            <person name="Kucharzyk K."/>
            <person name="Murdoch R.W."/>
            <person name="Higgins S."/>
            <person name="Loffler F."/>
        </authorList>
    </citation>
    <scope>NUCLEOTIDE SEQUENCE</scope>
</reference>
<keyword evidence="1" id="KW-0812">Transmembrane</keyword>
<dbReference type="EMBL" id="VSSQ01074603">
    <property type="protein sequence ID" value="MPN25430.1"/>
    <property type="molecule type" value="Genomic_DNA"/>
</dbReference>
<feature type="transmembrane region" description="Helical" evidence="1">
    <location>
        <begin position="32"/>
        <end position="65"/>
    </location>
</feature>
<gene>
    <name evidence="2" type="ORF">SDC9_172839</name>
</gene>
<comment type="caution">
    <text evidence="2">The sequence shown here is derived from an EMBL/GenBank/DDBJ whole genome shotgun (WGS) entry which is preliminary data.</text>
</comment>
<accession>A0A645GH11</accession>
<organism evidence="2">
    <name type="scientific">bioreactor metagenome</name>
    <dbReference type="NCBI Taxonomy" id="1076179"/>
    <lineage>
        <taxon>unclassified sequences</taxon>
        <taxon>metagenomes</taxon>
        <taxon>ecological metagenomes</taxon>
    </lineage>
</organism>